<dbReference type="GO" id="GO:0016020">
    <property type="term" value="C:membrane"/>
    <property type="evidence" value="ECO:0007669"/>
    <property type="project" value="UniProtKB-SubCell"/>
</dbReference>
<dbReference type="RefSeq" id="WP_091726190.1">
    <property type="nucleotide sequence ID" value="NZ_FNQE01000002.1"/>
</dbReference>
<dbReference type="PANTHER" id="PTHR37305">
    <property type="entry name" value="INTEGRAL MEMBRANE PROTEIN-RELATED"/>
    <property type="match status" value="1"/>
</dbReference>
<keyword evidence="3" id="KW-1185">Reference proteome</keyword>
<feature type="transmembrane region" description="Helical" evidence="1">
    <location>
        <begin position="418"/>
        <end position="448"/>
    </location>
</feature>
<keyword evidence="1" id="KW-1133">Transmembrane helix</keyword>
<dbReference type="OrthoDB" id="8613028at2"/>
<dbReference type="AlphaFoldDB" id="A0A1H3KRE9"/>
<evidence type="ECO:0000313" key="2">
    <source>
        <dbReference type="EMBL" id="SDY54732.1"/>
    </source>
</evidence>
<evidence type="ECO:0000256" key="1">
    <source>
        <dbReference type="SAM" id="Phobius"/>
    </source>
</evidence>
<evidence type="ECO:0000313" key="3">
    <source>
        <dbReference type="Proteomes" id="UP000198625"/>
    </source>
</evidence>
<accession>A0A1H3KRE9</accession>
<feature type="transmembrane region" description="Helical" evidence="1">
    <location>
        <begin position="378"/>
        <end position="398"/>
    </location>
</feature>
<keyword evidence="1" id="KW-0812">Transmembrane</keyword>
<reference evidence="2 3" key="1">
    <citation type="submission" date="2016-10" db="EMBL/GenBank/DDBJ databases">
        <authorList>
            <person name="de Groot N.N."/>
        </authorList>
    </citation>
    <scope>NUCLEOTIDE SEQUENCE [LARGE SCALE GENOMIC DNA]</scope>
    <source>
        <strain evidence="2 3">DSM 21650</strain>
    </source>
</reference>
<name>A0A1H3KRE9_9FIRM</name>
<dbReference type="PANTHER" id="PTHR37305:SF1">
    <property type="entry name" value="MEMBRANE PROTEIN"/>
    <property type="match status" value="1"/>
</dbReference>
<dbReference type="GO" id="GO:0140359">
    <property type="term" value="F:ABC-type transporter activity"/>
    <property type="evidence" value="ECO:0007669"/>
    <property type="project" value="InterPro"/>
</dbReference>
<dbReference type="Proteomes" id="UP000198625">
    <property type="component" value="Unassembled WGS sequence"/>
</dbReference>
<feature type="transmembrane region" description="Helical" evidence="1">
    <location>
        <begin position="248"/>
        <end position="273"/>
    </location>
</feature>
<dbReference type="STRING" id="415015.SAMN05660462_00286"/>
<feature type="transmembrane region" description="Helical" evidence="1">
    <location>
        <begin position="345"/>
        <end position="366"/>
    </location>
</feature>
<dbReference type="Pfam" id="PF12679">
    <property type="entry name" value="ABC2_membrane_2"/>
    <property type="match status" value="1"/>
</dbReference>
<gene>
    <name evidence="2" type="ORF">SAMN05660462_00286</name>
</gene>
<protein>
    <submittedName>
        <fullName evidence="2">ABC-2 family transporter protein</fullName>
    </submittedName>
</protein>
<organism evidence="2 3">
    <name type="scientific">Proteiniborus ethanoligenes</name>
    <dbReference type="NCBI Taxonomy" id="415015"/>
    <lineage>
        <taxon>Bacteria</taxon>
        <taxon>Bacillati</taxon>
        <taxon>Bacillota</taxon>
        <taxon>Clostridia</taxon>
        <taxon>Eubacteriales</taxon>
        <taxon>Proteiniborus</taxon>
    </lineage>
</organism>
<keyword evidence="1" id="KW-0472">Membrane</keyword>
<sequence length="453" mass="53066">MLTLMKMDLKQRLKNSLTWFVILILCIMSMLSIIEMKNARFLRPFKGHDIYSFVNKEIMDWDLFFTRRYGEREKELYPQAYYSLGVYKKVQEDLVIAIEENDVREITRLMSFFHLLWAKQEYITHDAIMNKIFENRAMKIWNDVSDGIPYEDMDFRPYFGGSETRVYALLYAKYYHQLYINDIEPVYSNDINNVTYLYEYFFSILPKFIIVIPILFIYNSINREKNGGSLKLVLTQSISRWKYYLSKWFSGTIHVIFTLFFPAIIISTLLGIINGFVSLKYPTFYLKNSMSGFKTIPNYMDAVKMKKGNFEKFGDYNATYSYMAPKSSYDVNIVDPHEKMEIIPFYKYLLMAVLLSILFITFVVALTQLISAIVNKEIISITTISIIFGIGILISSPFKYDKHLNLSPFTMEHASRILIGTYNVTALASTIILFVSTTILLIAGVVYFKRKEI</sequence>
<feature type="transmembrane region" description="Helical" evidence="1">
    <location>
        <begin position="200"/>
        <end position="221"/>
    </location>
</feature>
<proteinExistence type="predicted"/>
<dbReference type="EMBL" id="FNQE01000002">
    <property type="protein sequence ID" value="SDY54732.1"/>
    <property type="molecule type" value="Genomic_DNA"/>
</dbReference>
<feature type="transmembrane region" description="Helical" evidence="1">
    <location>
        <begin position="16"/>
        <end position="34"/>
    </location>
</feature>